<sequence>MSEPTIKSDVVEKARAINQANRRAPATSSYLAAATKGLDGVQPVVVVDVHMRFGSMVMFMIKWAIASIPAFLILLVIGWIVARLFGGLLLAIS</sequence>
<dbReference type="Proteomes" id="UP000243778">
    <property type="component" value="Unassembled WGS sequence"/>
</dbReference>
<dbReference type="RefSeq" id="WP_090231161.1">
    <property type="nucleotide sequence ID" value="NZ_FNNU01000006.1"/>
</dbReference>
<keyword evidence="1" id="KW-0472">Membrane</keyword>
<name>A0A1H3EJH0_9PSED</name>
<dbReference type="AlphaFoldDB" id="A0A1H3EJH0"/>
<gene>
    <name evidence="2" type="ORF">SAMN05216287_3745</name>
</gene>
<accession>A0A1H3EJH0</accession>
<feature type="transmembrane region" description="Helical" evidence="1">
    <location>
        <begin position="60"/>
        <end position="82"/>
    </location>
</feature>
<dbReference type="STRING" id="1007099.SAMN05216287_3745"/>
<keyword evidence="3" id="KW-1185">Reference proteome</keyword>
<evidence type="ECO:0000256" key="1">
    <source>
        <dbReference type="SAM" id="Phobius"/>
    </source>
</evidence>
<keyword evidence="1" id="KW-1133">Transmembrane helix</keyword>
<organism evidence="2 3">
    <name type="scientific">Pseudomonas kuykendallii</name>
    <dbReference type="NCBI Taxonomy" id="1007099"/>
    <lineage>
        <taxon>Bacteria</taxon>
        <taxon>Pseudomonadati</taxon>
        <taxon>Pseudomonadota</taxon>
        <taxon>Gammaproteobacteria</taxon>
        <taxon>Pseudomonadales</taxon>
        <taxon>Pseudomonadaceae</taxon>
        <taxon>Pseudomonas</taxon>
    </lineage>
</organism>
<dbReference type="OrthoDB" id="5296797at2"/>
<protein>
    <submittedName>
        <fullName evidence="2">Uncharacterized protein</fullName>
    </submittedName>
</protein>
<evidence type="ECO:0000313" key="3">
    <source>
        <dbReference type="Proteomes" id="UP000243778"/>
    </source>
</evidence>
<reference evidence="3" key="1">
    <citation type="submission" date="2016-10" db="EMBL/GenBank/DDBJ databases">
        <authorList>
            <person name="Varghese N."/>
            <person name="Submissions S."/>
        </authorList>
    </citation>
    <scope>NUCLEOTIDE SEQUENCE [LARGE SCALE GENOMIC DNA]</scope>
    <source>
        <strain evidence="3">NRRL B-59562</strain>
    </source>
</reference>
<proteinExistence type="predicted"/>
<evidence type="ECO:0000313" key="2">
    <source>
        <dbReference type="EMBL" id="SDX78737.1"/>
    </source>
</evidence>
<dbReference type="EMBL" id="FNNU01000006">
    <property type="protein sequence ID" value="SDX78737.1"/>
    <property type="molecule type" value="Genomic_DNA"/>
</dbReference>
<keyword evidence="1" id="KW-0812">Transmembrane</keyword>